<comment type="similarity">
    <text evidence="1">Belongs to the NAD(P)-dependent epimerase/dehydratase family.</text>
</comment>
<evidence type="ECO:0000259" key="2">
    <source>
        <dbReference type="Pfam" id="PF01370"/>
    </source>
</evidence>
<dbReference type="Gene3D" id="3.40.50.720">
    <property type="entry name" value="NAD(P)-binding Rossmann-like Domain"/>
    <property type="match status" value="1"/>
</dbReference>
<accession>A0A1J5R1G0</accession>
<proteinExistence type="inferred from homology"/>
<gene>
    <name evidence="3" type="primary">rfbJ_1</name>
    <name evidence="3" type="ORF">GALL_287980</name>
</gene>
<dbReference type="InterPro" id="IPR036291">
    <property type="entry name" value="NAD(P)-bd_dom_sf"/>
</dbReference>
<name>A0A1J5R1G0_9ZZZZ</name>
<keyword evidence="3" id="KW-0560">Oxidoreductase</keyword>
<dbReference type="PANTHER" id="PTHR43000">
    <property type="entry name" value="DTDP-D-GLUCOSE 4,6-DEHYDRATASE-RELATED"/>
    <property type="match status" value="1"/>
</dbReference>
<evidence type="ECO:0000256" key="1">
    <source>
        <dbReference type="ARBA" id="ARBA00007637"/>
    </source>
</evidence>
<dbReference type="EC" id="1.1.1.341" evidence="3"/>
<protein>
    <submittedName>
        <fullName evidence="3">CDP-abequose synthase</fullName>
        <ecNumber evidence="3">1.1.1.341</ecNumber>
    </submittedName>
</protein>
<dbReference type="InterPro" id="IPR001509">
    <property type="entry name" value="Epimerase_deHydtase"/>
</dbReference>
<reference evidence="3" key="1">
    <citation type="submission" date="2016-10" db="EMBL/GenBank/DDBJ databases">
        <title>Sequence of Gallionella enrichment culture.</title>
        <authorList>
            <person name="Poehlein A."/>
            <person name="Muehling M."/>
            <person name="Daniel R."/>
        </authorList>
    </citation>
    <scope>NUCLEOTIDE SEQUENCE</scope>
</reference>
<dbReference type="EMBL" id="MLJW01000335">
    <property type="protein sequence ID" value="OIQ89290.1"/>
    <property type="molecule type" value="Genomic_DNA"/>
</dbReference>
<dbReference type="Pfam" id="PF01370">
    <property type="entry name" value="Epimerase"/>
    <property type="match status" value="1"/>
</dbReference>
<dbReference type="SUPFAM" id="SSF51735">
    <property type="entry name" value="NAD(P)-binding Rossmann-fold domains"/>
    <property type="match status" value="1"/>
</dbReference>
<sequence length="291" mass="32368">MSKRILLTGATGYLGSRLAEALLDAGHSVVALKRKTSSLRHLESSLPRIILHDVEEIALSSAFNNYGKIDAVIHCATSYGRKGESASQIADANLNFPLKLIDAAIAAEIPLFLNTDTALDKFLNAYSLSKTQFAEWGMYFARQKKIRFINLKLEHFFGVGDDDTKFTSHVIKSCLMNAPELKLTLGEQKRDFIYIDDVVAAYLLLLEKQESISGWFAEFDVGSGAAVTIRQFVELVHQITESKAKLNFGAYPYREGEVMLSQADTESLQKLGWHCGHTLEQGLKLVIEGYK</sequence>
<evidence type="ECO:0000313" key="3">
    <source>
        <dbReference type="EMBL" id="OIQ89290.1"/>
    </source>
</evidence>
<comment type="caution">
    <text evidence="3">The sequence shown here is derived from an EMBL/GenBank/DDBJ whole genome shotgun (WGS) entry which is preliminary data.</text>
</comment>
<dbReference type="GO" id="GO:0016491">
    <property type="term" value="F:oxidoreductase activity"/>
    <property type="evidence" value="ECO:0007669"/>
    <property type="project" value="UniProtKB-KW"/>
</dbReference>
<dbReference type="AlphaFoldDB" id="A0A1J5R1G0"/>
<organism evidence="3">
    <name type="scientific">mine drainage metagenome</name>
    <dbReference type="NCBI Taxonomy" id="410659"/>
    <lineage>
        <taxon>unclassified sequences</taxon>
        <taxon>metagenomes</taxon>
        <taxon>ecological metagenomes</taxon>
    </lineage>
</organism>
<feature type="domain" description="NAD-dependent epimerase/dehydratase" evidence="2">
    <location>
        <begin position="5"/>
        <end position="211"/>
    </location>
</feature>